<keyword evidence="7" id="KW-0067">ATP-binding</keyword>
<reference evidence="10" key="1">
    <citation type="journal article" date="2020" name="Fungal Divers.">
        <title>Resolving the Mortierellaceae phylogeny through synthesis of multi-gene phylogenetics and phylogenomics.</title>
        <authorList>
            <person name="Vandepol N."/>
            <person name="Liber J."/>
            <person name="Desiro A."/>
            <person name="Na H."/>
            <person name="Kennedy M."/>
            <person name="Barry K."/>
            <person name="Grigoriev I.V."/>
            <person name="Miller A.N."/>
            <person name="O'Donnell K."/>
            <person name="Stajich J.E."/>
            <person name="Bonito G."/>
        </authorList>
    </citation>
    <scope>NUCLEOTIDE SEQUENCE</scope>
    <source>
        <strain evidence="10">MES-2147</strain>
    </source>
</reference>
<feature type="compositionally biased region" description="Pro residues" evidence="8">
    <location>
        <begin position="178"/>
        <end position="189"/>
    </location>
</feature>
<evidence type="ECO:0000256" key="1">
    <source>
        <dbReference type="ARBA" id="ARBA00004967"/>
    </source>
</evidence>
<dbReference type="PANTHER" id="PTHR11587">
    <property type="entry name" value="ARGININOSUCCINATE SYNTHASE"/>
    <property type="match status" value="1"/>
</dbReference>
<keyword evidence="6" id="KW-0547">Nucleotide-binding</keyword>
<feature type="non-terminal residue" evidence="10">
    <location>
        <position position="1"/>
    </location>
</feature>
<name>A0A9P6ILZ7_9FUNG</name>
<gene>
    <name evidence="10" type="primary">ARG1_1</name>
    <name evidence="10" type="ORF">BGZ65_002615</name>
</gene>
<feature type="compositionally biased region" description="Low complexity" evidence="8">
    <location>
        <begin position="190"/>
        <end position="209"/>
    </location>
</feature>
<dbReference type="Gene3D" id="1.20.5.470">
    <property type="entry name" value="Single helix bin"/>
    <property type="match status" value="1"/>
</dbReference>
<dbReference type="SUPFAM" id="SSF69864">
    <property type="entry name" value="Argininosuccinate synthetase, C-terminal domain"/>
    <property type="match status" value="1"/>
</dbReference>
<dbReference type="EMBL" id="JAAAHW010009795">
    <property type="protein sequence ID" value="KAF9936239.1"/>
    <property type="molecule type" value="Genomic_DNA"/>
</dbReference>
<organism evidence="10 11">
    <name type="scientific">Modicella reniformis</name>
    <dbReference type="NCBI Taxonomy" id="1440133"/>
    <lineage>
        <taxon>Eukaryota</taxon>
        <taxon>Fungi</taxon>
        <taxon>Fungi incertae sedis</taxon>
        <taxon>Mucoromycota</taxon>
        <taxon>Mortierellomycotina</taxon>
        <taxon>Mortierellomycetes</taxon>
        <taxon>Mortierellales</taxon>
        <taxon>Mortierellaceae</taxon>
        <taxon>Modicella</taxon>
    </lineage>
</organism>
<dbReference type="Gene3D" id="3.90.1260.10">
    <property type="entry name" value="Argininosuccinate synthetase, chain A, domain 2"/>
    <property type="match status" value="1"/>
</dbReference>
<protein>
    <recommendedName>
        <fullName evidence="2">argininosuccinate synthase</fullName>
        <ecNumber evidence="2">6.3.4.5</ecNumber>
    </recommendedName>
</protein>
<dbReference type="InterPro" id="IPR001518">
    <property type="entry name" value="Arginosuc_synth"/>
</dbReference>
<evidence type="ECO:0000256" key="6">
    <source>
        <dbReference type="ARBA" id="ARBA00022741"/>
    </source>
</evidence>
<feature type="region of interest" description="Disordered" evidence="8">
    <location>
        <begin position="148"/>
        <end position="215"/>
    </location>
</feature>
<dbReference type="Pfam" id="PF20979">
    <property type="entry name" value="Arginosuc_syn_C"/>
    <property type="match status" value="1"/>
</dbReference>
<dbReference type="Proteomes" id="UP000749646">
    <property type="component" value="Unassembled WGS sequence"/>
</dbReference>
<comment type="caution">
    <text evidence="10">The sequence shown here is derived from an EMBL/GenBank/DDBJ whole genome shotgun (WGS) entry which is preliminary data.</text>
</comment>
<dbReference type="OrthoDB" id="1688907at2759"/>
<evidence type="ECO:0000313" key="10">
    <source>
        <dbReference type="EMBL" id="KAF9936239.1"/>
    </source>
</evidence>
<keyword evidence="3" id="KW-0055">Arginine biosynthesis</keyword>
<keyword evidence="11" id="KW-1185">Reference proteome</keyword>
<keyword evidence="4" id="KW-0436">Ligase</keyword>
<keyword evidence="5" id="KW-0028">Amino-acid biosynthesis</keyword>
<evidence type="ECO:0000256" key="8">
    <source>
        <dbReference type="SAM" id="MobiDB-lite"/>
    </source>
</evidence>
<dbReference type="InterPro" id="IPR048268">
    <property type="entry name" value="Arginosuc_syn_C"/>
</dbReference>
<evidence type="ECO:0000313" key="11">
    <source>
        <dbReference type="Proteomes" id="UP000749646"/>
    </source>
</evidence>
<dbReference type="GO" id="GO:0000050">
    <property type="term" value="P:urea cycle"/>
    <property type="evidence" value="ECO:0007669"/>
    <property type="project" value="TreeGrafter"/>
</dbReference>
<evidence type="ECO:0000256" key="5">
    <source>
        <dbReference type="ARBA" id="ARBA00022605"/>
    </source>
</evidence>
<feature type="compositionally biased region" description="Basic and acidic residues" evidence="8">
    <location>
        <begin position="148"/>
        <end position="163"/>
    </location>
</feature>
<sequence>YSNVLYNGQYFSPEAEFLLAAIAASQKSVNGEVRLKLYKGNVIVEGRSSKTSGLYDMEESSMDVQGGFSPVDSEGFIKIQSIRLKKWGLSQKLLRHPVFELTKLQSFSRADPSSATINIPDSTLRQRVIQWKCAKGLMNGREMMTLKTKRDEDTNDGPYHDNADNGDNDYNDKYNIPPAQPTSPAPLTPLTPLRPTTQTTPTTPTTTQPKARDVGAFRVTTIDHNRINLKW</sequence>
<dbReference type="GO" id="GO:0005737">
    <property type="term" value="C:cytoplasm"/>
    <property type="evidence" value="ECO:0007669"/>
    <property type="project" value="TreeGrafter"/>
</dbReference>
<evidence type="ECO:0000256" key="7">
    <source>
        <dbReference type="ARBA" id="ARBA00022840"/>
    </source>
</evidence>
<feature type="domain" description="Arginosuccinate synthase C-terminal" evidence="9">
    <location>
        <begin position="1"/>
        <end position="86"/>
    </location>
</feature>
<evidence type="ECO:0000256" key="4">
    <source>
        <dbReference type="ARBA" id="ARBA00022598"/>
    </source>
</evidence>
<evidence type="ECO:0000259" key="9">
    <source>
        <dbReference type="Pfam" id="PF20979"/>
    </source>
</evidence>
<dbReference type="GO" id="GO:0006526">
    <property type="term" value="P:L-arginine biosynthetic process"/>
    <property type="evidence" value="ECO:0007669"/>
    <property type="project" value="UniProtKB-KW"/>
</dbReference>
<proteinExistence type="predicted"/>
<accession>A0A9P6ILZ7</accession>
<dbReference type="AlphaFoldDB" id="A0A9P6ILZ7"/>
<dbReference type="GO" id="GO:0000053">
    <property type="term" value="P:argininosuccinate metabolic process"/>
    <property type="evidence" value="ECO:0007669"/>
    <property type="project" value="TreeGrafter"/>
</dbReference>
<dbReference type="GO" id="GO:0004055">
    <property type="term" value="F:argininosuccinate synthase activity"/>
    <property type="evidence" value="ECO:0007669"/>
    <property type="project" value="UniProtKB-EC"/>
</dbReference>
<dbReference type="PANTHER" id="PTHR11587:SF2">
    <property type="entry name" value="ARGININOSUCCINATE SYNTHASE"/>
    <property type="match status" value="1"/>
</dbReference>
<dbReference type="GO" id="GO:0005524">
    <property type="term" value="F:ATP binding"/>
    <property type="evidence" value="ECO:0007669"/>
    <property type="project" value="UniProtKB-KW"/>
</dbReference>
<evidence type="ECO:0000256" key="2">
    <source>
        <dbReference type="ARBA" id="ARBA00012286"/>
    </source>
</evidence>
<evidence type="ECO:0000256" key="3">
    <source>
        <dbReference type="ARBA" id="ARBA00022571"/>
    </source>
</evidence>
<dbReference type="InterPro" id="IPR024074">
    <property type="entry name" value="AS_cat/multimer_dom_body"/>
</dbReference>
<dbReference type="EC" id="6.3.4.5" evidence="2"/>
<comment type="pathway">
    <text evidence="1">Amino-acid biosynthesis; L-arginine biosynthesis; L-arginine from L-ornithine and carbamoyl phosphate: step 2/3.</text>
</comment>